<proteinExistence type="inferred from homology"/>
<accession>A0A2G8RE31</accession>
<dbReference type="PANTHER" id="PTHR43523:SF2">
    <property type="entry name" value="GLUCOSE-1-PHOSPHATE ADENYLYLTRANSFERASE"/>
    <property type="match status" value="1"/>
</dbReference>
<feature type="domain" description="Nucleotidyl transferase" evidence="5">
    <location>
        <begin position="10"/>
        <end position="266"/>
    </location>
</feature>
<sequence length="371" mass="40095">MSEIAHNIVAVMLAGGQGSRLFELTEDMCKPAVPFAGGGRIVDWTMANLAHCAPARLLVATQYRPAALIDHLNTIWRDAFAPGTMHIRDGGVVTGQPEGYVGTADAVTRNLSEIMAPKPDHVLVVAADHVYRMDYSAMIAAHRASGLPVTVAVDRVPLEQARAFGVISVDGRGRVREFDEKPQDPKPMARDPSRALVSMGIYVFDAAWLRTALVADHEVPLSSHDFGHDILPDAVLHGAVQAYDVAEHEANFFWRDVGTLDALRETCIAIATGSVRCACPAYPDMAARGRFTRVLPGGTVVLPGADVARGALLQNTIVAPGAYVPRDLVAGFNRYHDEQHFRVTPSGTVLITPGMLARHAEYESRINLLRA</sequence>
<dbReference type="Pfam" id="PF00483">
    <property type="entry name" value="NTP_transferase"/>
    <property type="match status" value="1"/>
</dbReference>
<comment type="similarity">
    <text evidence="1">Belongs to the bacterial/plant glucose-1-phosphate adenylyltransferase family.</text>
</comment>
<dbReference type="EMBL" id="AWWI01000083">
    <property type="protein sequence ID" value="PIL19834.1"/>
    <property type="molecule type" value="Genomic_DNA"/>
</dbReference>
<dbReference type="OrthoDB" id="9801810at2"/>
<evidence type="ECO:0000256" key="3">
    <source>
        <dbReference type="ARBA" id="ARBA00022695"/>
    </source>
</evidence>
<gene>
    <name evidence="7" type="ORF">P775_12615</name>
</gene>
<feature type="domain" description="Glucose-1-phosphate adenylyltransferase/Bifunctional protein GlmU-like C-terminal hexapeptide" evidence="6">
    <location>
        <begin position="299"/>
        <end position="351"/>
    </location>
</feature>
<evidence type="ECO:0000256" key="2">
    <source>
        <dbReference type="ARBA" id="ARBA00022679"/>
    </source>
</evidence>
<evidence type="ECO:0000256" key="4">
    <source>
        <dbReference type="ARBA" id="ARBA00023056"/>
    </source>
</evidence>
<dbReference type="InterPro" id="IPR005835">
    <property type="entry name" value="NTP_transferase_dom"/>
</dbReference>
<dbReference type="SUPFAM" id="SSF53448">
    <property type="entry name" value="Nucleotide-diphospho-sugar transferases"/>
    <property type="match status" value="1"/>
</dbReference>
<name>A0A2G8RE31_9RHOB</name>
<dbReference type="RefSeq" id="WP_099911230.1">
    <property type="nucleotide sequence ID" value="NZ_AWWI01000083.1"/>
</dbReference>
<dbReference type="GO" id="GO:0005978">
    <property type="term" value="P:glycogen biosynthetic process"/>
    <property type="evidence" value="ECO:0007669"/>
    <property type="project" value="UniProtKB-KW"/>
</dbReference>
<keyword evidence="8" id="KW-1185">Reference proteome</keyword>
<dbReference type="Proteomes" id="UP000231259">
    <property type="component" value="Unassembled WGS sequence"/>
</dbReference>
<evidence type="ECO:0000313" key="8">
    <source>
        <dbReference type="Proteomes" id="UP000231259"/>
    </source>
</evidence>
<keyword evidence="3" id="KW-0548">Nucleotidyltransferase</keyword>
<comment type="caution">
    <text evidence="7">The sequence shown here is derived from an EMBL/GenBank/DDBJ whole genome shotgun (WGS) entry which is preliminary data.</text>
</comment>
<protein>
    <submittedName>
        <fullName evidence="7">Uncharacterized protein</fullName>
    </submittedName>
</protein>
<dbReference type="InterPro" id="IPR029044">
    <property type="entry name" value="Nucleotide-diphossugar_trans"/>
</dbReference>
<keyword evidence="2" id="KW-0808">Transferase</keyword>
<dbReference type="AlphaFoldDB" id="A0A2G8RE31"/>
<reference evidence="7 8" key="1">
    <citation type="submission" date="2013-09" db="EMBL/GenBank/DDBJ databases">
        <title>Genome sequencing of Phaeobacter antarcticus sp. nov. SM1211.</title>
        <authorList>
            <person name="Zhang X.-Y."/>
            <person name="Liu C."/>
            <person name="Chen X.-L."/>
            <person name="Xie B.-B."/>
            <person name="Qin Q.-L."/>
            <person name="Rong J.-C."/>
            <person name="Zhang Y.-Z."/>
        </authorList>
    </citation>
    <scope>NUCLEOTIDE SEQUENCE [LARGE SCALE GENOMIC DNA]</scope>
    <source>
        <strain evidence="7 8">SM1211</strain>
    </source>
</reference>
<dbReference type="Gene3D" id="2.160.10.10">
    <property type="entry name" value="Hexapeptide repeat proteins"/>
    <property type="match status" value="1"/>
</dbReference>
<dbReference type="GO" id="GO:0008878">
    <property type="term" value="F:glucose-1-phosphate adenylyltransferase activity"/>
    <property type="evidence" value="ECO:0007669"/>
    <property type="project" value="InterPro"/>
</dbReference>
<keyword evidence="4" id="KW-0320">Glycogen biosynthesis</keyword>
<organism evidence="7 8">
    <name type="scientific">Puniceibacterium antarcticum</name>
    <dbReference type="NCBI Taxonomy" id="1206336"/>
    <lineage>
        <taxon>Bacteria</taxon>
        <taxon>Pseudomonadati</taxon>
        <taxon>Pseudomonadota</taxon>
        <taxon>Alphaproteobacteria</taxon>
        <taxon>Rhodobacterales</taxon>
        <taxon>Paracoccaceae</taxon>
        <taxon>Puniceibacterium</taxon>
    </lineage>
</organism>
<evidence type="ECO:0000313" key="7">
    <source>
        <dbReference type="EMBL" id="PIL19834.1"/>
    </source>
</evidence>
<evidence type="ECO:0000256" key="1">
    <source>
        <dbReference type="ARBA" id="ARBA00010443"/>
    </source>
</evidence>
<dbReference type="PANTHER" id="PTHR43523">
    <property type="entry name" value="GLUCOSE-1-PHOSPHATE ADENYLYLTRANSFERASE-RELATED"/>
    <property type="match status" value="1"/>
</dbReference>
<dbReference type="InterPro" id="IPR056818">
    <property type="entry name" value="GlmU/GlgC-like_hexapep"/>
</dbReference>
<evidence type="ECO:0000259" key="6">
    <source>
        <dbReference type="Pfam" id="PF24894"/>
    </source>
</evidence>
<dbReference type="Pfam" id="PF24894">
    <property type="entry name" value="Hexapep_GlmU"/>
    <property type="match status" value="1"/>
</dbReference>
<dbReference type="InterPro" id="IPR011831">
    <property type="entry name" value="ADP-Glc_PPase"/>
</dbReference>
<dbReference type="Gene3D" id="3.90.550.10">
    <property type="entry name" value="Spore Coat Polysaccharide Biosynthesis Protein SpsA, Chain A"/>
    <property type="match status" value="1"/>
</dbReference>
<evidence type="ECO:0000259" key="5">
    <source>
        <dbReference type="Pfam" id="PF00483"/>
    </source>
</evidence>